<accession>A0A511QKY7</accession>
<comment type="caution">
    <text evidence="1">The sequence shown here is derived from an EMBL/GenBank/DDBJ whole genome shotgun (WGS) entry which is preliminary data.</text>
</comment>
<evidence type="ECO:0000313" key="1">
    <source>
        <dbReference type="EMBL" id="GEM78000.1"/>
    </source>
</evidence>
<proteinExistence type="predicted"/>
<organism evidence="1 2">
    <name type="scientific">Vibrio superstes NBRC 103154</name>
    <dbReference type="NCBI Taxonomy" id="1219062"/>
    <lineage>
        <taxon>Bacteria</taxon>
        <taxon>Pseudomonadati</taxon>
        <taxon>Pseudomonadota</taxon>
        <taxon>Gammaproteobacteria</taxon>
        <taxon>Vibrionales</taxon>
        <taxon>Vibrionaceae</taxon>
        <taxon>Vibrio</taxon>
    </lineage>
</organism>
<evidence type="ECO:0000313" key="2">
    <source>
        <dbReference type="Proteomes" id="UP000321113"/>
    </source>
</evidence>
<dbReference type="EMBL" id="BJXK01000001">
    <property type="protein sequence ID" value="GEM78000.1"/>
    <property type="molecule type" value="Genomic_DNA"/>
</dbReference>
<evidence type="ECO:0008006" key="3">
    <source>
        <dbReference type="Google" id="ProtNLM"/>
    </source>
</evidence>
<reference evidence="1 2" key="1">
    <citation type="submission" date="2019-07" db="EMBL/GenBank/DDBJ databases">
        <title>Whole genome shotgun sequence of Vibrio superstes NBRC 103154.</title>
        <authorList>
            <person name="Hosoyama A."/>
            <person name="Uohara A."/>
            <person name="Ohji S."/>
            <person name="Ichikawa N."/>
        </authorList>
    </citation>
    <scope>NUCLEOTIDE SEQUENCE [LARGE SCALE GENOMIC DNA]</scope>
    <source>
        <strain evidence="1 2">NBRC 103154</strain>
    </source>
</reference>
<protein>
    <recommendedName>
        <fullName evidence="3">Outer membrane protein beta-barrel domain-containing protein</fullName>
    </recommendedName>
</protein>
<dbReference type="RefSeq" id="WP_119008824.1">
    <property type="nucleotide sequence ID" value="NZ_BJXK01000001.1"/>
</dbReference>
<dbReference type="Proteomes" id="UP000321113">
    <property type="component" value="Unassembled WGS sequence"/>
</dbReference>
<dbReference type="OrthoDB" id="5897825at2"/>
<keyword evidence="2" id="KW-1185">Reference proteome</keyword>
<name>A0A511QKY7_9VIBR</name>
<gene>
    <name evidence="1" type="ORF">VSU01S_02450</name>
</gene>
<dbReference type="AlphaFoldDB" id="A0A511QKY7"/>
<sequence length="174" mass="19234">MKHFIRFVSISFLVSSFYTSAKEVHFSPHITAGPLVGAGISGVGGQLGITEVFGSNTLYASFEKIDYQYLIDDEEWKTYRVGIQHPLSKEPRIAFQFELGGIDYQGERSLIWSKESRSGSGVSTSGSVVLKINNYLGVRGGLTLNYIDRKNTFLSYSTFSTVHLGVVLNTNFNG</sequence>